<evidence type="ECO:0000313" key="1">
    <source>
        <dbReference type="EMBL" id="KAG0419623.1"/>
    </source>
</evidence>
<evidence type="ECO:0000313" key="2">
    <source>
        <dbReference type="Proteomes" id="UP000805193"/>
    </source>
</evidence>
<proteinExistence type="predicted"/>
<reference evidence="1 2" key="1">
    <citation type="journal article" date="2020" name="Cell">
        <title>Large-Scale Comparative Analyses of Tick Genomes Elucidate Their Genetic Diversity and Vector Capacities.</title>
        <authorList>
            <consortium name="Tick Genome and Microbiome Consortium (TIGMIC)"/>
            <person name="Jia N."/>
            <person name="Wang J."/>
            <person name="Shi W."/>
            <person name="Du L."/>
            <person name="Sun Y."/>
            <person name="Zhan W."/>
            <person name="Jiang J.F."/>
            <person name="Wang Q."/>
            <person name="Zhang B."/>
            <person name="Ji P."/>
            <person name="Bell-Sakyi L."/>
            <person name="Cui X.M."/>
            <person name="Yuan T.T."/>
            <person name="Jiang B.G."/>
            <person name="Yang W.F."/>
            <person name="Lam T.T."/>
            <person name="Chang Q.C."/>
            <person name="Ding S.J."/>
            <person name="Wang X.J."/>
            <person name="Zhu J.G."/>
            <person name="Ruan X.D."/>
            <person name="Zhao L."/>
            <person name="Wei J.T."/>
            <person name="Ye R.Z."/>
            <person name="Que T.C."/>
            <person name="Du C.H."/>
            <person name="Zhou Y.H."/>
            <person name="Cheng J.X."/>
            <person name="Dai P.F."/>
            <person name="Guo W.B."/>
            <person name="Han X.H."/>
            <person name="Huang E.J."/>
            <person name="Li L.F."/>
            <person name="Wei W."/>
            <person name="Gao Y.C."/>
            <person name="Liu J.Z."/>
            <person name="Shao H.Z."/>
            <person name="Wang X."/>
            <person name="Wang C.C."/>
            <person name="Yang T.C."/>
            <person name="Huo Q.B."/>
            <person name="Li W."/>
            <person name="Chen H.Y."/>
            <person name="Chen S.E."/>
            <person name="Zhou L.G."/>
            <person name="Ni X.B."/>
            <person name="Tian J.H."/>
            <person name="Sheng Y."/>
            <person name="Liu T."/>
            <person name="Pan Y.S."/>
            <person name="Xia L.Y."/>
            <person name="Li J."/>
            <person name="Zhao F."/>
            <person name="Cao W.C."/>
        </authorList>
    </citation>
    <scope>NUCLEOTIDE SEQUENCE [LARGE SCALE GENOMIC DNA]</scope>
    <source>
        <strain evidence="1">Iper-2018</strain>
    </source>
</reference>
<protein>
    <submittedName>
        <fullName evidence="1">Uncharacterized protein</fullName>
    </submittedName>
</protein>
<comment type="caution">
    <text evidence="1">The sequence shown here is derived from an EMBL/GenBank/DDBJ whole genome shotgun (WGS) entry which is preliminary data.</text>
</comment>
<gene>
    <name evidence="1" type="ORF">HPB47_003982</name>
</gene>
<sequence>MPKDTQATSLFFPLPVARHGRLVRDPLEARLPKGHGRLWTGPSVGADSAVRATRSFDHDTPHCQLRSPAKLWRVSHVSPSTNASSEQRKEPTRGLGVRMKVAVEVRPNRAERSPLRAVHPFRVPGLARSPLTLRWTLLSPSPDSAPGEALSMAAQRTRSGPAAGKRKRLASLAAEPARANSGEAARPSSARRGHFTRTLSSSPTDALFRISDLGNGARSGETTRPVASYIVSS</sequence>
<name>A0AC60PH07_IXOPE</name>
<organism evidence="1 2">
    <name type="scientific">Ixodes persulcatus</name>
    <name type="common">Taiga tick</name>
    <dbReference type="NCBI Taxonomy" id="34615"/>
    <lineage>
        <taxon>Eukaryota</taxon>
        <taxon>Metazoa</taxon>
        <taxon>Ecdysozoa</taxon>
        <taxon>Arthropoda</taxon>
        <taxon>Chelicerata</taxon>
        <taxon>Arachnida</taxon>
        <taxon>Acari</taxon>
        <taxon>Parasitiformes</taxon>
        <taxon>Ixodida</taxon>
        <taxon>Ixodoidea</taxon>
        <taxon>Ixodidae</taxon>
        <taxon>Ixodinae</taxon>
        <taxon>Ixodes</taxon>
    </lineage>
</organism>
<keyword evidence="2" id="KW-1185">Reference proteome</keyword>
<accession>A0AC60PH07</accession>
<dbReference type="EMBL" id="JABSTQ010010601">
    <property type="protein sequence ID" value="KAG0419623.1"/>
    <property type="molecule type" value="Genomic_DNA"/>
</dbReference>
<dbReference type="Proteomes" id="UP000805193">
    <property type="component" value="Unassembled WGS sequence"/>
</dbReference>